<name>A0ABV3X208_9FIRM</name>
<proteinExistence type="predicted"/>
<keyword evidence="3" id="KW-0378">Hydrolase</keyword>
<dbReference type="Pfam" id="PF01890">
    <property type="entry name" value="CbiG_C"/>
    <property type="match status" value="1"/>
</dbReference>
<dbReference type="Pfam" id="PF11760">
    <property type="entry name" value="CbiG_N"/>
    <property type="match status" value="1"/>
</dbReference>
<dbReference type="Gene3D" id="3.40.50.11220">
    <property type="match status" value="1"/>
</dbReference>
<evidence type="ECO:0000313" key="4">
    <source>
        <dbReference type="Proteomes" id="UP001559623"/>
    </source>
</evidence>
<reference evidence="3 4" key="1">
    <citation type="submission" date="2023-04" db="EMBL/GenBank/DDBJ databases">
        <title>Genome Sequence of Selenomonas sputigena ATCC 33150.</title>
        <authorList>
            <person name="Miller D.P."/>
            <person name="Anvari S."/>
            <person name="Polson S.W."/>
            <person name="Macdonald M."/>
            <person name="Mcdowell J.V."/>
        </authorList>
    </citation>
    <scope>NUCLEOTIDE SEQUENCE [LARGE SCALE GENOMIC DNA]</scope>
    <source>
        <strain evidence="3 4">ATCC 33150</strain>
    </source>
</reference>
<feature type="domain" description="Cobalamin synthesis G N-terminal" evidence="2">
    <location>
        <begin position="51"/>
        <end position="130"/>
    </location>
</feature>
<protein>
    <submittedName>
        <fullName evidence="3">Cobalt-precorrin 5A hydrolase</fullName>
    </submittedName>
</protein>
<organism evidence="3 4">
    <name type="scientific">Selenomonas sputigena</name>
    <dbReference type="NCBI Taxonomy" id="69823"/>
    <lineage>
        <taxon>Bacteria</taxon>
        <taxon>Bacillati</taxon>
        <taxon>Bacillota</taxon>
        <taxon>Negativicutes</taxon>
        <taxon>Selenomonadales</taxon>
        <taxon>Selenomonadaceae</taxon>
        <taxon>Selenomonas</taxon>
    </lineage>
</organism>
<evidence type="ECO:0000259" key="1">
    <source>
        <dbReference type="Pfam" id="PF01890"/>
    </source>
</evidence>
<dbReference type="SUPFAM" id="SSF159672">
    <property type="entry name" value="CbiG N-terminal domain-like"/>
    <property type="match status" value="1"/>
</dbReference>
<feature type="domain" description="CobE/GbiG C-terminal" evidence="1">
    <location>
        <begin position="228"/>
        <end position="347"/>
    </location>
</feature>
<sequence>MRCAVFTATPRGTRTALRVRAALDMSVDIFVKEGQERLEDTRVYERLAPQVAAAFRQYDALIFVMATGIAVRMIAGSLQSKLQDPAVLVLDEEARHVISLLSGHIGGANELTRELAASLGADPVITTATDVQKKLAVDVVAARLALRPCPKEQIKCFNRAVLEGEEIRYVIDAKLSRASFYKKRLDDMGLASFLREEEPLEATVLSAWITEKAGNPCENLIYLIPRRLVAGIGCRRGTTVTEIRAALEAALTKVGRSLADVSLLASTEAKAAEEGLLALAAELKREIRFYSNEKMQETIDAYGLTESPFVKENIGIGNVAEAAALASVSSGRLALAKTRFEKVTVALVWQK</sequence>
<dbReference type="EMBL" id="JARVLH010000001">
    <property type="protein sequence ID" value="MEX5284207.1"/>
    <property type="molecule type" value="Genomic_DNA"/>
</dbReference>
<dbReference type="InterPro" id="IPR052553">
    <property type="entry name" value="CbiG_hydrolase"/>
</dbReference>
<dbReference type="SUPFAM" id="SSF159664">
    <property type="entry name" value="CobE/GbiG C-terminal domain-like"/>
    <property type="match status" value="1"/>
</dbReference>
<dbReference type="PANTHER" id="PTHR37477">
    <property type="entry name" value="COBALT-PRECORRIN-5A HYDROLASE"/>
    <property type="match status" value="1"/>
</dbReference>
<accession>A0ABV3X208</accession>
<dbReference type="Gene3D" id="3.30.420.180">
    <property type="entry name" value="CobE/GbiG C-terminal domain"/>
    <property type="match status" value="1"/>
</dbReference>
<dbReference type="Proteomes" id="UP001559623">
    <property type="component" value="Unassembled WGS sequence"/>
</dbReference>
<dbReference type="InterPro" id="IPR036518">
    <property type="entry name" value="CobE/GbiG_C_sf"/>
</dbReference>
<evidence type="ECO:0000313" key="3">
    <source>
        <dbReference type="EMBL" id="MEX5284207.1"/>
    </source>
</evidence>
<gene>
    <name evidence="3" type="ORF">QCO44_00935</name>
</gene>
<dbReference type="InterPro" id="IPR038029">
    <property type="entry name" value="GbiG_N_sf"/>
</dbReference>
<keyword evidence="4" id="KW-1185">Reference proteome</keyword>
<comment type="caution">
    <text evidence="3">The sequence shown here is derived from an EMBL/GenBank/DDBJ whole genome shotgun (WGS) entry which is preliminary data.</text>
</comment>
<dbReference type="RefSeq" id="WP_368845929.1">
    <property type="nucleotide sequence ID" value="NZ_CP194411.1"/>
</dbReference>
<dbReference type="GO" id="GO:0016787">
    <property type="term" value="F:hydrolase activity"/>
    <property type="evidence" value="ECO:0007669"/>
    <property type="project" value="UniProtKB-KW"/>
</dbReference>
<dbReference type="PANTHER" id="PTHR37477:SF1">
    <property type="entry name" value="COBALT-PRECORRIN-5A HYDROLASE"/>
    <property type="match status" value="1"/>
</dbReference>
<dbReference type="InterPro" id="IPR021744">
    <property type="entry name" value="CbiG_N"/>
</dbReference>
<evidence type="ECO:0000259" key="2">
    <source>
        <dbReference type="Pfam" id="PF11760"/>
    </source>
</evidence>
<dbReference type="InterPro" id="IPR002750">
    <property type="entry name" value="CobE/GbiG_C"/>
</dbReference>